<dbReference type="Gene3D" id="3.40.50.10860">
    <property type="entry name" value="Leucine Dehydrogenase, chain A, domain 1"/>
    <property type="match status" value="1"/>
</dbReference>
<evidence type="ECO:0000313" key="4">
    <source>
        <dbReference type="EMBL" id="KRN47169.1"/>
    </source>
</evidence>
<keyword evidence="2" id="KW-0057">Aromatic amino acid biosynthesis</keyword>
<dbReference type="AlphaFoldDB" id="A0A0R2H2V4"/>
<sequence>MQQYGLIGSQIAHSLSPRLQNLAFAKAHVAANYALYDINPTDFDVAIQPILADLNGANVTTPYKQAIMAKLDEVTPLAQKTQAVNTVYRDKHGRLIGDTTDGKGFWLALQYQIGVLTGQHVLLIGCGGAARAIMAAKPSDVTLTVANRPSDHFDEYAKVTQTLLEQPLDDLTQIDALLNQMSVIVDATTVGMHDDQTILSEKQMRATQTQVNIIDLKYNHMVTPLMRLAQECHRENFNGLAMLVGQGCLSQKSWTGYQPDLLTLMKEMGVAQNDNHKNA</sequence>
<dbReference type="InterPro" id="IPR013708">
    <property type="entry name" value="Shikimate_DH-bd_N"/>
</dbReference>
<gene>
    <name evidence="4" type="ORF">IV50_GL000441</name>
</gene>
<evidence type="ECO:0000259" key="3">
    <source>
        <dbReference type="Pfam" id="PF08501"/>
    </source>
</evidence>
<protein>
    <submittedName>
        <fullName evidence="4">Shikimate dehydrogenase</fullName>
    </submittedName>
</protein>
<evidence type="ECO:0000256" key="1">
    <source>
        <dbReference type="ARBA" id="ARBA00004871"/>
    </source>
</evidence>
<name>A0A0R2H2V4_WEIVI</name>
<dbReference type="Proteomes" id="UP000051992">
    <property type="component" value="Unassembled WGS sequence"/>
</dbReference>
<reference evidence="4 5" key="1">
    <citation type="journal article" date="2015" name="Genome Announc.">
        <title>Expanding the biotechnology potential of lactobacilli through comparative genomics of 213 strains and associated genera.</title>
        <authorList>
            <person name="Sun Z."/>
            <person name="Harris H.M."/>
            <person name="McCann A."/>
            <person name="Guo C."/>
            <person name="Argimon S."/>
            <person name="Zhang W."/>
            <person name="Yang X."/>
            <person name="Jeffery I.B."/>
            <person name="Cooney J.C."/>
            <person name="Kagawa T.F."/>
            <person name="Liu W."/>
            <person name="Song Y."/>
            <person name="Salvetti E."/>
            <person name="Wrobel A."/>
            <person name="Rasinkangas P."/>
            <person name="Parkhill J."/>
            <person name="Rea M.C."/>
            <person name="O'Sullivan O."/>
            <person name="Ritari J."/>
            <person name="Douillard F.P."/>
            <person name="Paul Ross R."/>
            <person name="Yang R."/>
            <person name="Briner A.E."/>
            <person name="Felis G.E."/>
            <person name="de Vos W.M."/>
            <person name="Barrangou R."/>
            <person name="Klaenhammer T.R."/>
            <person name="Caufield P.W."/>
            <person name="Cui Y."/>
            <person name="Zhang H."/>
            <person name="O'Toole P.W."/>
        </authorList>
    </citation>
    <scope>NUCLEOTIDE SEQUENCE [LARGE SCALE GENOMIC DNA]</scope>
    <source>
        <strain evidence="4 5">DSM 20410</strain>
    </source>
</reference>
<dbReference type="GO" id="GO:0019632">
    <property type="term" value="P:shikimate metabolic process"/>
    <property type="evidence" value="ECO:0007669"/>
    <property type="project" value="TreeGrafter"/>
</dbReference>
<dbReference type="SUPFAM" id="SSF53223">
    <property type="entry name" value="Aminoacid dehydrogenase-like, N-terminal domain"/>
    <property type="match status" value="1"/>
</dbReference>
<dbReference type="InterPro" id="IPR022893">
    <property type="entry name" value="Shikimate_DH_fam"/>
</dbReference>
<evidence type="ECO:0000313" key="5">
    <source>
        <dbReference type="Proteomes" id="UP000051992"/>
    </source>
</evidence>
<dbReference type="PATRIC" id="fig|1629.5.peg.445"/>
<dbReference type="GO" id="GO:0009423">
    <property type="term" value="P:chorismate biosynthetic process"/>
    <property type="evidence" value="ECO:0007669"/>
    <property type="project" value="TreeGrafter"/>
</dbReference>
<dbReference type="RefSeq" id="WP_057744389.1">
    <property type="nucleotide sequence ID" value="NZ_BJLU01000003.1"/>
</dbReference>
<proteinExistence type="predicted"/>
<dbReference type="PANTHER" id="PTHR21089:SF1">
    <property type="entry name" value="BIFUNCTIONAL 3-DEHYDROQUINATE DEHYDRATASE_SHIKIMATE DEHYDROGENASE, CHLOROPLASTIC"/>
    <property type="match status" value="1"/>
</dbReference>
<dbReference type="GO" id="GO:0005829">
    <property type="term" value="C:cytosol"/>
    <property type="evidence" value="ECO:0007669"/>
    <property type="project" value="TreeGrafter"/>
</dbReference>
<comment type="pathway">
    <text evidence="1">Metabolic intermediate biosynthesis; chorismate biosynthesis; chorismate from D-erythrose 4-phosphate and phosphoenolpyruvate: step 4/7.</text>
</comment>
<dbReference type="SUPFAM" id="SSF51735">
    <property type="entry name" value="NAD(P)-binding Rossmann-fold domains"/>
    <property type="match status" value="1"/>
</dbReference>
<dbReference type="PANTHER" id="PTHR21089">
    <property type="entry name" value="SHIKIMATE DEHYDROGENASE"/>
    <property type="match status" value="1"/>
</dbReference>
<dbReference type="EMBL" id="JQBM01000001">
    <property type="protein sequence ID" value="KRN47169.1"/>
    <property type="molecule type" value="Genomic_DNA"/>
</dbReference>
<dbReference type="GO" id="GO:0004764">
    <property type="term" value="F:shikimate 3-dehydrogenase (NADP+) activity"/>
    <property type="evidence" value="ECO:0007669"/>
    <property type="project" value="InterPro"/>
</dbReference>
<feature type="domain" description="Shikimate dehydrogenase substrate binding N-terminal" evidence="3">
    <location>
        <begin position="6"/>
        <end position="87"/>
    </location>
</feature>
<dbReference type="Gene3D" id="3.40.50.720">
    <property type="entry name" value="NAD(P)-binding Rossmann-like Domain"/>
    <property type="match status" value="1"/>
</dbReference>
<evidence type="ECO:0000256" key="2">
    <source>
        <dbReference type="ARBA" id="ARBA00023141"/>
    </source>
</evidence>
<dbReference type="GO" id="GO:0050661">
    <property type="term" value="F:NADP binding"/>
    <property type="evidence" value="ECO:0007669"/>
    <property type="project" value="TreeGrafter"/>
</dbReference>
<organism evidence="4 5">
    <name type="scientific">Weissella viridescens</name>
    <name type="common">Lactobacillus viridescens</name>
    <dbReference type="NCBI Taxonomy" id="1629"/>
    <lineage>
        <taxon>Bacteria</taxon>
        <taxon>Bacillati</taxon>
        <taxon>Bacillota</taxon>
        <taxon>Bacilli</taxon>
        <taxon>Lactobacillales</taxon>
        <taxon>Lactobacillaceae</taxon>
        <taxon>Weissella</taxon>
    </lineage>
</organism>
<keyword evidence="2" id="KW-0028">Amino-acid biosynthesis</keyword>
<dbReference type="OrthoDB" id="9792692at2"/>
<dbReference type="InterPro" id="IPR036291">
    <property type="entry name" value="NAD(P)-bd_dom_sf"/>
</dbReference>
<dbReference type="Pfam" id="PF08501">
    <property type="entry name" value="Shikimate_dh_N"/>
    <property type="match status" value="1"/>
</dbReference>
<comment type="caution">
    <text evidence="4">The sequence shown here is derived from an EMBL/GenBank/DDBJ whole genome shotgun (WGS) entry which is preliminary data.</text>
</comment>
<keyword evidence="5" id="KW-1185">Reference proteome</keyword>
<dbReference type="InterPro" id="IPR046346">
    <property type="entry name" value="Aminoacid_DH-like_N_sf"/>
</dbReference>
<dbReference type="GO" id="GO:0009073">
    <property type="term" value="P:aromatic amino acid family biosynthetic process"/>
    <property type="evidence" value="ECO:0007669"/>
    <property type="project" value="UniProtKB-KW"/>
</dbReference>
<accession>A0A0R2H2V4</accession>